<reference evidence="1" key="1">
    <citation type="submission" date="2020-05" db="EMBL/GenBank/DDBJ databases">
        <authorList>
            <person name="Chiriac C."/>
            <person name="Salcher M."/>
            <person name="Ghai R."/>
            <person name="Kavagutti S V."/>
        </authorList>
    </citation>
    <scope>NUCLEOTIDE SEQUENCE</scope>
</reference>
<name>A0A6J7VNR9_9CAUD</name>
<dbReference type="Gene3D" id="2.115.10.20">
    <property type="entry name" value="Glycosyl hydrolase domain, family 43"/>
    <property type="match status" value="1"/>
</dbReference>
<organism evidence="1">
    <name type="scientific">uncultured Caudovirales phage</name>
    <dbReference type="NCBI Taxonomy" id="2100421"/>
    <lineage>
        <taxon>Viruses</taxon>
        <taxon>Duplodnaviria</taxon>
        <taxon>Heunggongvirae</taxon>
        <taxon>Uroviricota</taxon>
        <taxon>Caudoviricetes</taxon>
        <taxon>Peduoviridae</taxon>
        <taxon>Maltschvirus</taxon>
        <taxon>Maltschvirus maltsch</taxon>
    </lineage>
</organism>
<protein>
    <submittedName>
        <fullName evidence="1">Uncharacterized protein</fullName>
    </submittedName>
</protein>
<dbReference type="InterPro" id="IPR023296">
    <property type="entry name" value="Glyco_hydro_beta-prop_sf"/>
</dbReference>
<dbReference type="SUPFAM" id="SSF75005">
    <property type="entry name" value="Arabinanase/levansucrase/invertase"/>
    <property type="match status" value="1"/>
</dbReference>
<sequence length="516" mass="58189">MVPVIIVTTWYDEKNPARRAEYEAALRENCSLGLRVIVLCEDDDAPPVQGPECIHLGRRPTFHDAISAVMPGEVVAIVNGDCYLPDDLEVTESVANGIEAWAISRHEPGQGVLEVEFAKWSQDAWVLRAPLSMPDCKFPFGYRGCDNYFAKRLQSAGFDVVNPCEDVIVTHLHAGGVKVHHDGPMVGPQGGGIVVYPSSLLDRGVTIPPLGKWSFNAGLLRVGDGWITADRYQTDGRLWAVMLRRFDANWREVERIVPKEWIGFEDVRLVMDEENGFILAFGSWVKISNRGHLWERQRVSVALSKITIGPMAVGPVVQLQADFPPQDVEKNWILFKRAGQWLASYLLRPHWVLSVDIETGKCCRAYISEASNWSWYWGEPRGGTPWLQMGEHMLTCWHSMLTADQMFDRFPALVKATGKGKFYFAAFAIAESKPPFRILATSARPLGCDDGIRFMDTDRYAYVTFPTSLHRDRDNILMSYGENDERTRIISIPWARIRESLIPMTTARSPLGVYRG</sequence>
<accession>A0A6J7VNR9</accession>
<dbReference type="EMBL" id="LR798190">
    <property type="protein sequence ID" value="CAB5079689.1"/>
    <property type="molecule type" value="Genomic_DNA"/>
</dbReference>
<proteinExistence type="predicted"/>
<gene>
    <name evidence="1" type="ORF">UFOVP141_9</name>
</gene>
<evidence type="ECO:0000313" key="1">
    <source>
        <dbReference type="EMBL" id="CAB5079689.1"/>
    </source>
</evidence>